<comment type="caution">
    <text evidence="1">The sequence shown here is derived from an EMBL/GenBank/DDBJ whole genome shotgun (WGS) entry which is preliminary data.</text>
</comment>
<sequence length="152" mass="17721">MLYQLVQGGYCTVNWILDRSYNRDDHITVFDKTQIVTVNKHKDSIVSLTVRDNLEMYQISQPGRQGFFCARELSMLNVQMVKDQPQTWVKFKTCKYSVLVNVVMITNTFLGETEGKKFPTQYFTHKGLSVPTSEFMEDEKGGRHPKWIRMAL</sequence>
<proteinExistence type="predicted"/>
<reference evidence="1 2" key="1">
    <citation type="submission" date="2024-02" db="EMBL/GenBank/DDBJ databases">
        <title>De novo assembly and annotation of 12 fungi associated with fruit tree decline syndrome in Ontario, Canada.</title>
        <authorList>
            <person name="Sulman M."/>
            <person name="Ellouze W."/>
            <person name="Ilyukhin E."/>
        </authorList>
    </citation>
    <scope>NUCLEOTIDE SEQUENCE [LARGE SCALE GENOMIC DNA]</scope>
    <source>
        <strain evidence="1 2">M11/M66-122</strain>
    </source>
</reference>
<evidence type="ECO:0000313" key="1">
    <source>
        <dbReference type="EMBL" id="KAK7751898.1"/>
    </source>
</evidence>
<dbReference type="AlphaFoldDB" id="A0AAN9V1L6"/>
<protein>
    <submittedName>
        <fullName evidence="1">Uncharacterized protein</fullName>
    </submittedName>
</protein>
<organism evidence="1 2">
    <name type="scientific">Diatrype stigma</name>
    <dbReference type="NCBI Taxonomy" id="117547"/>
    <lineage>
        <taxon>Eukaryota</taxon>
        <taxon>Fungi</taxon>
        <taxon>Dikarya</taxon>
        <taxon>Ascomycota</taxon>
        <taxon>Pezizomycotina</taxon>
        <taxon>Sordariomycetes</taxon>
        <taxon>Xylariomycetidae</taxon>
        <taxon>Xylariales</taxon>
        <taxon>Diatrypaceae</taxon>
        <taxon>Diatrype</taxon>
    </lineage>
</organism>
<name>A0AAN9V1L6_9PEZI</name>
<keyword evidence="2" id="KW-1185">Reference proteome</keyword>
<gene>
    <name evidence="1" type="ORF">SLS62_006199</name>
</gene>
<accession>A0AAN9V1L6</accession>
<evidence type="ECO:0000313" key="2">
    <source>
        <dbReference type="Proteomes" id="UP001320420"/>
    </source>
</evidence>
<dbReference type="EMBL" id="JAKJXP020000044">
    <property type="protein sequence ID" value="KAK7751898.1"/>
    <property type="molecule type" value="Genomic_DNA"/>
</dbReference>
<dbReference type="Proteomes" id="UP001320420">
    <property type="component" value="Unassembled WGS sequence"/>
</dbReference>